<dbReference type="AlphaFoldDB" id="A0A848KQF4"/>
<dbReference type="EMBL" id="JABBNB010000004">
    <property type="protein sequence ID" value="NMO00570.1"/>
    <property type="molecule type" value="Genomic_DNA"/>
</dbReference>
<evidence type="ECO:0000313" key="2">
    <source>
        <dbReference type="Proteomes" id="UP000550729"/>
    </source>
</evidence>
<gene>
    <name evidence="1" type="ORF">HH308_04990</name>
</gene>
<dbReference type="InterPro" id="IPR052022">
    <property type="entry name" value="26kDa_periplasmic_antigen"/>
</dbReference>
<dbReference type="PANTHER" id="PTHR34387:SF1">
    <property type="entry name" value="PERIPLASMIC IMMUNOGENIC PROTEIN"/>
    <property type="match status" value="1"/>
</dbReference>
<protein>
    <submittedName>
        <fullName evidence="1">SIMPL domain-containing protein</fullName>
    </submittedName>
</protein>
<dbReference type="Gene3D" id="3.30.110.170">
    <property type="entry name" value="Protein of unknown function (DUF541), domain 1"/>
    <property type="match status" value="1"/>
</dbReference>
<dbReference type="GO" id="GO:0006974">
    <property type="term" value="P:DNA damage response"/>
    <property type="evidence" value="ECO:0007669"/>
    <property type="project" value="TreeGrafter"/>
</dbReference>
<evidence type="ECO:0000313" key="1">
    <source>
        <dbReference type="EMBL" id="NMO00570.1"/>
    </source>
</evidence>
<dbReference type="Proteomes" id="UP000550729">
    <property type="component" value="Unassembled WGS sequence"/>
</dbReference>
<dbReference type="InterPro" id="IPR007497">
    <property type="entry name" value="SIMPL/DUF541"/>
</dbReference>
<dbReference type="RefSeq" id="WP_170193083.1">
    <property type="nucleotide sequence ID" value="NZ_JABBNB010000004.1"/>
</dbReference>
<comment type="caution">
    <text evidence="1">The sequence shown here is derived from an EMBL/GenBank/DDBJ whole genome shotgun (WGS) entry which is preliminary data.</text>
</comment>
<dbReference type="PANTHER" id="PTHR34387">
    <property type="entry name" value="SLR1258 PROTEIN"/>
    <property type="match status" value="1"/>
</dbReference>
<keyword evidence="2" id="KW-1185">Reference proteome</keyword>
<reference evidence="1 2" key="1">
    <citation type="submission" date="2020-04" db="EMBL/GenBank/DDBJ databases">
        <title>Gordonia sp. nov. TBRC 11910.</title>
        <authorList>
            <person name="Suriyachadkun C."/>
        </authorList>
    </citation>
    <scope>NUCLEOTIDE SEQUENCE [LARGE SCALE GENOMIC DNA]</scope>
    <source>
        <strain evidence="1 2">TBRC 11910</strain>
    </source>
</reference>
<accession>A0A848KQF4</accession>
<dbReference type="Pfam" id="PF04402">
    <property type="entry name" value="SIMPL"/>
    <property type="match status" value="1"/>
</dbReference>
<dbReference type="Gene3D" id="3.30.70.2970">
    <property type="entry name" value="Protein of unknown function (DUF541), domain 2"/>
    <property type="match status" value="1"/>
</dbReference>
<name>A0A848KQF4_9ACTN</name>
<proteinExistence type="predicted"/>
<organism evidence="1 2">
    <name type="scientific">Gordonia asplenii</name>
    <dbReference type="NCBI Taxonomy" id="2725283"/>
    <lineage>
        <taxon>Bacteria</taxon>
        <taxon>Bacillati</taxon>
        <taxon>Actinomycetota</taxon>
        <taxon>Actinomycetes</taxon>
        <taxon>Mycobacteriales</taxon>
        <taxon>Gordoniaceae</taxon>
        <taxon>Gordonia</taxon>
    </lineage>
</organism>
<sequence length="218" mass="23196">MTEFVVRGTASHIFAAESVTVPLAAEFEDSKSVVAHEKAVALQSELIAAVRDLEAAGGVARWTSDRVHSHSYHPTDRDGRVQPAVHHTSIGLSVEFTDFDVLAPFMDAWGARDGVQLGTLHWDVLRDNRIDYEDELRIAAVHDAMRKAQAYADAVGAGAVRALVIADSGMMSAGAEPSHGPVPRFALAASAGAPALEIQSSGVEIRVSVDGRFEAGTR</sequence>